<dbReference type="Proteomes" id="UP000008281">
    <property type="component" value="Unassembled WGS sequence"/>
</dbReference>
<evidence type="ECO:0000313" key="1">
    <source>
        <dbReference type="EMBL" id="EFP05898.1"/>
    </source>
</evidence>
<gene>
    <name evidence="1" type="ORF">CRE_27416</name>
</gene>
<name>E3LNH8_CAERE</name>
<dbReference type="HOGENOM" id="CLU_2796413_0_0_1"/>
<sequence>MAYSNLPTVNNLFQRVPHNPVYSYYILPLSMWISDWTIVIYEAFNTLTILPNYIHASLWVLISKPGEA</sequence>
<dbReference type="AlphaFoldDB" id="E3LNH8"/>
<proteinExistence type="predicted"/>
<organism evidence="2">
    <name type="scientific">Caenorhabditis remanei</name>
    <name type="common">Caenorhabditis vulgaris</name>
    <dbReference type="NCBI Taxonomy" id="31234"/>
    <lineage>
        <taxon>Eukaryota</taxon>
        <taxon>Metazoa</taxon>
        <taxon>Ecdysozoa</taxon>
        <taxon>Nematoda</taxon>
        <taxon>Chromadorea</taxon>
        <taxon>Rhabditida</taxon>
        <taxon>Rhabditina</taxon>
        <taxon>Rhabditomorpha</taxon>
        <taxon>Rhabditoidea</taxon>
        <taxon>Rhabditidae</taxon>
        <taxon>Peloderinae</taxon>
        <taxon>Caenorhabditis</taxon>
    </lineage>
</organism>
<reference evidence="1" key="1">
    <citation type="submission" date="2007-07" db="EMBL/GenBank/DDBJ databases">
        <title>PCAP assembly of the Caenorhabditis remanei genome.</title>
        <authorList>
            <consortium name="The Caenorhabditis remanei Sequencing Consortium"/>
            <person name="Wilson R.K."/>
        </authorList>
    </citation>
    <scope>NUCLEOTIDE SEQUENCE [LARGE SCALE GENOMIC DNA]</scope>
    <source>
        <strain evidence="1">PB4641</strain>
    </source>
</reference>
<protein>
    <submittedName>
        <fullName evidence="1">Uncharacterized protein</fullName>
    </submittedName>
</protein>
<dbReference type="InParanoid" id="E3LNH8"/>
<accession>E3LNH8</accession>
<dbReference type="EMBL" id="DS268412">
    <property type="protein sequence ID" value="EFP05898.1"/>
    <property type="molecule type" value="Genomic_DNA"/>
</dbReference>
<evidence type="ECO:0000313" key="2">
    <source>
        <dbReference type="Proteomes" id="UP000008281"/>
    </source>
</evidence>
<keyword evidence="2" id="KW-1185">Reference proteome</keyword>